<evidence type="ECO:0000256" key="5">
    <source>
        <dbReference type="ARBA" id="ARBA00023136"/>
    </source>
</evidence>
<proteinExistence type="inferred from homology"/>
<dbReference type="RefSeq" id="WP_420242276.1">
    <property type="nucleotide sequence ID" value="NZ_BOPV01000001.1"/>
</dbReference>
<protein>
    <submittedName>
        <fullName evidence="8">Membrane protein</fullName>
    </submittedName>
</protein>
<evidence type="ECO:0000313" key="8">
    <source>
        <dbReference type="EMBL" id="GIL39178.1"/>
    </source>
</evidence>
<feature type="transmembrane region" description="Helical" evidence="6">
    <location>
        <begin position="133"/>
        <end position="151"/>
    </location>
</feature>
<feature type="transmembrane region" description="Helical" evidence="6">
    <location>
        <begin position="84"/>
        <end position="101"/>
    </location>
</feature>
<dbReference type="EMBL" id="BOPV01000001">
    <property type="protein sequence ID" value="GIL39178.1"/>
    <property type="molecule type" value="Genomic_DNA"/>
</dbReference>
<dbReference type="PANTHER" id="PTHR22911:SF6">
    <property type="entry name" value="SOLUTE CARRIER FAMILY 35 MEMBER G1"/>
    <property type="match status" value="1"/>
</dbReference>
<keyword evidence="4 6" id="KW-1133">Transmembrane helix</keyword>
<keyword evidence="3 6" id="KW-0812">Transmembrane</keyword>
<dbReference type="InterPro" id="IPR000620">
    <property type="entry name" value="EamA_dom"/>
</dbReference>
<accession>A0A8S8X6Z3</accession>
<feature type="transmembrane region" description="Helical" evidence="6">
    <location>
        <begin position="157"/>
        <end position="179"/>
    </location>
</feature>
<comment type="subcellular location">
    <subcellularLocation>
        <location evidence="1">Membrane</location>
        <topology evidence="1">Multi-pass membrane protein</topology>
    </subcellularLocation>
</comment>
<feature type="transmembrane region" description="Helical" evidence="6">
    <location>
        <begin position="47"/>
        <end position="72"/>
    </location>
</feature>
<feature type="transmembrane region" description="Helical" evidence="6">
    <location>
        <begin position="281"/>
        <end position="299"/>
    </location>
</feature>
<reference evidence="8" key="1">
    <citation type="submission" date="2021-02" db="EMBL/GenBank/DDBJ databases">
        <title>Genome sequence of Rhodospirillales sp. strain TMPK1 isolated from soil.</title>
        <authorList>
            <person name="Nakai R."/>
            <person name="Kusada H."/>
            <person name="Tamaki H."/>
        </authorList>
    </citation>
    <scope>NUCLEOTIDE SEQUENCE</scope>
    <source>
        <strain evidence="8">TMPK1</strain>
    </source>
</reference>
<evidence type="ECO:0000256" key="3">
    <source>
        <dbReference type="ARBA" id="ARBA00022692"/>
    </source>
</evidence>
<name>A0A8S8X6Z3_9PROT</name>
<feature type="transmembrane region" description="Helical" evidence="6">
    <location>
        <begin position="107"/>
        <end position="126"/>
    </location>
</feature>
<feature type="domain" description="EamA" evidence="7">
    <location>
        <begin position="160"/>
        <end position="297"/>
    </location>
</feature>
<dbReference type="SUPFAM" id="SSF103481">
    <property type="entry name" value="Multidrug resistance efflux transporter EmrE"/>
    <property type="match status" value="2"/>
</dbReference>
<comment type="similarity">
    <text evidence="2">Belongs to the drug/metabolite transporter (DMT) superfamily. 10 TMS drug/metabolite exporter (DME) (TC 2.A.7.3) family.</text>
</comment>
<sequence length="320" mass="34128">MSAALTQGAPKEDIRLGILNMTLSVALFAGMSVLVKWLDRFPAIELAFFRQCFAMVPIALMLWHAGGGLRLLKTERPVGHATRALIGSTSMILVFSAFQMLPLADATALSFAQPLFLTALAGPLLGEKVRLHRWSAVIVGFIGVVVMARPVELLSGSLNLGVVVALGSALTSALAMATVRQLSRSEASLTIIFYFSAIGAVLLGLATAVFHFIVPSVQFVTPTWHEMPLVIAVGLLGGTAQFFLTQAYRFSPASALSPFTYTALIWSTLLGWAVWADVPSWATIAGAAIVIASGLYIIWRETYRRVVVVKAGPVSPAVGD</sequence>
<feature type="domain" description="EamA" evidence="7">
    <location>
        <begin position="16"/>
        <end position="147"/>
    </location>
</feature>
<evidence type="ECO:0000313" key="9">
    <source>
        <dbReference type="Proteomes" id="UP000681075"/>
    </source>
</evidence>
<evidence type="ECO:0000256" key="4">
    <source>
        <dbReference type="ARBA" id="ARBA00022989"/>
    </source>
</evidence>
<evidence type="ECO:0000256" key="2">
    <source>
        <dbReference type="ARBA" id="ARBA00009853"/>
    </source>
</evidence>
<evidence type="ECO:0000256" key="6">
    <source>
        <dbReference type="SAM" id="Phobius"/>
    </source>
</evidence>
<comment type="caution">
    <text evidence="8">The sequence shown here is derived from an EMBL/GenBank/DDBJ whole genome shotgun (WGS) entry which is preliminary data.</text>
</comment>
<feature type="transmembrane region" description="Helical" evidence="6">
    <location>
        <begin position="191"/>
        <end position="214"/>
    </location>
</feature>
<dbReference type="InterPro" id="IPR037185">
    <property type="entry name" value="EmrE-like"/>
</dbReference>
<evidence type="ECO:0000256" key="1">
    <source>
        <dbReference type="ARBA" id="ARBA00004141"/>
    </source>
</evidence>
<keyword evidence="5 6" id="KW-0472">Membrane</keyword>
<dbReference type="Pfam" id="PF00892">
    <property type="entry name" value="EamA"/>
    <property type="match status" value="2"/>
</dbReference>
<keyword evidence="9" id="KW-1185">Reference proteome</keyword>
<dbReference type="AlphaFoldDB" id="A0A8S8X6Z3"/>
<dbReference type="Proteomes" id="UP000681075">
    <property type="component" value="Unassembled WGS sequence"/>
</dbReference>
<evidence type="ECO:0000259" key="7">
    <source>
        <dbReference type="Pfam" id="PF00892"/>
    </source>
</evidence>
<gene>
    <name evidence="8" type="ORF">TMPK1_14150</name>
</gene>
<feature type="transmembrane region" description="Helical" evidence="6">
    <location>
        <begin position="256"/>
        <end position="275"/>
    </location>
</feature>
<dbReference type="PANTHER" id="PTHR22911">
    <property type="entry name" value="ACYL-MALONYL CONDENSING ENZYME-RELATED"/>
    <property type="match status" value="1"/>
</dbReference>
<feature type="transmembrane region" description="Helical" evidence="6">
    <location>
        <begin position="16"/>
        <end position="35"/>
    </location>
</feature>
<feature type="transmembrane region" description="Helical" evidence="6">
    <location>
        <begin position="226"/>
        <end position="244"/>
    </location>
</feature>
<organism evidence="8 9">
    <name type="scientific">Roseiterribacter gracilis</name>
    <dbReference type="NCBI Taxonomy" id="2812848"/>
    <lineage>
        <taxon>Bacteria</taxon>
        <taxon>Pseudomonadati</taxon>
        <taxon>Pseudomonadota</taxon>
        <taxon>Alphaproteobacteria</taxon>
        <taxon>Rhodospirillales</taxon>
        <taxon>Roseiterribacteraceae</taxon>
        <taxon>Roseiterribacter</taxon>
    </lineage>
</organism>
<dbReference type="GO" id="GO:0016020">
    <property type="term" value="C:membrane"/>
    <property type="evidence" value="ECO:0007669"/>
    <property type="project" value="UniProtKB-SubCell"/>
</dbReference>